<dbReference type="SUPFAM" id="SSF54928">
    <property type="entry name" value="RNA-binding domain, RBD"/>
    <property type="match status" value="1"/>
</dbReference>
<dbReference type="AlphaFoldDB" id="A0A1N6LW00"/>
<keyword evidence="2 4" id="KW-0694">RNA-binding</keyword>
<dbReference type="Gene3D" id="3.30.70.330">
    <property type="match status" value="1"/>
</dbReference>
<evidence type="ECO:0000256" key="2">
    <source>
        <dbReference type="ARBA" id="ARBA00022884"/>
    </source>
</evidence>
<dbReference type="SMART" id="SM00360">
    <property type="entry name" value="RRM"/>
    <property type="match status" value="1"/>
</dbReference>
<reference evidence="6 7" key="2">
    <citation type="journal article" date="2013" name="PLoS ONE">
        <title>Whole genome mapping and re-organization of the nuclear and mitochondrial genomes of Babesia microti isolates.</title>
        <authorList>
            <person name="Cornillot E."/>
            <person name="Dassouli A."/>
            <person name="Garg A."/>
            <person name="Pachikara N."/>
            <person name="Randazzo S."/>
            <person name="Depoix D."/>
            <person name="Carcy B."/>
            <person name="Delbecq S."/>
            <person name="Frutos R."/>
            <person name="Silva J.C."/>
            <person name="Sutton R."/>
            <person name="Krause P.J."/>
            <person name="Mamoun C.B."/>
        </authorList>
    </citation>
    <scope>NUCLEOTIDE SEQUENCE [LARGE SCALE GENOMIC DNA]</scope>
    <source>
        <strain evidence="6 7">RI</strain>
    </source>
</reference>
<evidence type="ECO:0000256" key="3">
    <source>
        <dbReference type="ARBA" id="ARBA00023242"/>
    </source>
</evidence>
<feature type="domain" description="RRM" evidence="5">
    <location>
        <begin position="14"/>
        <end position="92"/>
    </location>
</feature>
<comment type="subcellular location">
    <subcellularLocation>
        <location evidence="1">Nucleus</location>
        <location evidence="1">Nucleolus</location>
    </subcellularLocation>
</comment>
<evidence type="ECO:0000259" key="5">
    <source>
        <dbReference type="PROSITE" id="PS50102"/>
    </source>
</evidence>
<dbReference type="EMBL" id="FO082871">
    <property type="protein sequence ID" value="SIO73123.1"/>
    <property type="molecule type" value="Genomic_DNA"/>
</dbReference>
<accession>A0A1N6LW00</accession>
<keyword evidence="7" id="KW-1185">Reference proteome</keyword>
<dbReference type="GO" id="GO:0005730">
    <property type="term" value="C:nucleolus"/>
    <property type="evidence" value="ECO:0007669"/>
    <property type="project" value="UniProtKB-SubCell"/>
</dbReference>
<dbReference type="InterPro" id="IPR012677">
    <property type="entry name" value="Nucleotide-bd_a/b_plait_sf"/>
</dbReference>
<dbReference type="Proteomes" id="UP000002899">
    <property type="component" value="Chromosome I"/>
</dbReference>
<dbReference type="GeneID" id="24423096"/>
<sequence length="120" mass="13668">MGQGMRPAMKKPRGLLYVGHLPKELDEVYLRKYFEQFGVVNCVHMPKSAKTGNYKGYGFVEFASVETAKIAAGAMDKYIIDGRILHVEYRETTRRLRGSGGDKVSRRDRRKAYAEACMRS</sequence>
<dbReference type="Pfam" id="PF00076">
    <property type="entry name" value="RRM_1"/>
    <property type="match status" value="1"/>
</dbReference>
<dbReference type="RefSeq" id="XP_021337235.1">
    <property type="nucleotide sequence ID" value="XM_021481706.1"/>
</dbReference>
<reference evidence="6 7" key="3">
    <citation type="journal article" date="2016" name="Sci. Rep.">
        <title>Genome-wide diversity and gene expression profiling of Babesia microti isolates identify polymorphic genes that mediate host-pathogen interactions.</title>
        <authorList>
            <person name="Silva J.C."/>
            <person name="Cornillot E."/>
            <person name="McCracken C."/>
            <person name="Usmani-Brown S."/>
            <person name="Dwivedi A."/>
            <person name="Ifeonu O.O."/>
            <person name="Crabtree J."/>
            <person name="Gotia H.T."/>
            <person name="Virji A.Z."/>
            <person name="Reynes C."/>
            <person name="Colinge J."/>
            <person name="Kumar V."/>
            <person name="Lawres L."/>
            <person name="Pazzi J.E."/>
            <person name="Pablo J.V."/>
            <person name="Hung C."/>
            <person name="Brancato J."/>
            <person name="Kumari P."/>
            <person name="Orvis J."/>
            <person name="Tretina K."/>
            <person name="Chibucos M."/>
            <person name="Ott S."/>
            <person name="Sadzewicz L."/>
            <person name="Sengamalay N."/>
            <person name="Shetty A.C."/>
            <person name="Su Q."/>
            <person name="Tallon L."/>
            <person name="Fraser C.M."/>
            <person name="Frutos R."/>
            <person name="Molina D.M."/>
            <person name="Krause P.J."/>
            <person name="Ben Mamoun C."/>
        </authorList>
    </citation>
    <scope>NUCLEOTIDE SEQUENCE [LARGE SCALE GENOMIC DNA]</scope>
    <source>
        <strain evidence="6 7">RI</strain>
    </source>
</reference>
<proteinExistence type="predicted"/>
<dbReference type="VEuPathDB" id="PiroplasmaDB:BMR1_01G00075"/>
<dbReference type="OrthoDB" id="21467at2759"/>
<dbReference type="KEGG" id="bmic:BMR1_01G00075"/>
<dbReference type="PANTHER" id="PTHR46754">
    <property type="entry name" value="MKI67 FHA DOMAIN-INTERACTING NUCLEOLAR PHOSPHOPROTEIN"/>
    <property type="match status" value="1"/>
</dbReference>
<evidence type="ECO:0000313" key="6">
    <source>
        <dbReference type="EMBL" id="SIO73123.1"/>
    </source>
</evidence>
<evidence type="ECO:0000313" key="7">
    <source>
        <dbReference type="Proteomes" id="UP000002899"/>
    </source>
</evidence>
<keyword evidence="3" id="KW-0539">Nucleus</keyword>
<organism evidence="6 7">
    <name type="scientific">Babesia microti (strain RI)</name>
    <dbReference type="NCBI Taxonomy" id="1133968"/>
    <lineage>
        <taxon>Eukaryota</taxon>
        <taxon>Sar</taxon>
        <taxon>Alveolata</taxon>
        <taxon>Apicomplexa</taxon>
        <taxon>Aconoidasida</taxon>
        <taxon>Piroplasmida</taxon>
        <taxon>Babesiidae</taxon>
        <taxon>Babesia</taxon>
    </lineage>
</organism>
<dbReference type="InterPro" id="IPR000504">
    <property type="entry name" value="RRM_dom"/>
</dbReference>
<dbReference type="PROSITE" id="PS50102">
    <property type="entry name" value="RRM"/>
    <property type="match status" value="1"/>
</dbReference>
<dbReference type="InterPro" id="IPR035979">
    <property type="entry name" value="RBD_domain_sf"/>
</dbReference>
<protein>
    <submittedName>
        <fullName evidence="6">NOP15, nucleolar protein 15</fullName>
    </submittedName>
</protein>
<gene>
    <name evidence="6" type="ORF">BMR1_01G00075</name>
</gene>
<evidence type="ECO:0000256" key="4">
    <source>
        <dbReference type="PROSITE-ProRule" id="PRU00176"/>
    </source>
</evidence>
<reference evidence="6 7" key="1">
    <citation type="journal article" date="2012" name="Nucleic Acids Res.">
        <title>Sequencing of the smallest Apicomplexan genome from the human pathogen Babesia microti.</title>
        <authorList>
            <person name="Cornillot E."/>
            <person name="Hadj-Kaddour K."/>
            <person name="Dassouli A."/>
            <person name="Noel B."/>
            <person name="Ranwez V."/>
            <person name="Vacherie B."/>
            <person name="Augagneur Y."/>
            <person name="Bres V."/>
            <person name="Duclos A."/>
            <person name="Randazzo S."/>
            <person name="Carcy B."/>
            <person name="Debierre-Grockiego F."/>
            <person name="Delbecq S."/>
            <person name="Moubri-Menage K."/>
            <person name="Shams-Eldin H."/>
            <person name="Usmani-Brown S."/>
            <person name="Bringaud F."/>
            <person name="Wincker P."/>
            <person name="Vivares C.P."/>
            <person name="Schwarz R.T."/>
            <person name="Schetters T.P."/>
            <person name="Krause P.J."/>
            <person name="Gorenflot A."/>
            <person name="Berry V."/>
            <person name="Barbe V."/>
            <person name="Ben Mamoun C."/>
        </authorList>
    </citation>
    <scope>NUCLEOTIDE SEQUENCE [LARGE SCALE GENOMIC DNA]</scope>
    <source>
        <strain evidence="6 7">RI</strain>
    </source>
</reference>
<evidence type="ECO:0000256" key="1">
    <source>
        <dbReference type="ARBA" id="ARBA00004604"/>
    </source>
</evidence>
<dbReference type="GO" id="GO:0003723">
    <property type="term" value="F:RNA binding"/>
    <property type="evidence" value="ECO:0007669"/>
    <property type="project" value="UniProtKB-UniRule"/>
</dbReference>
<name>A0A1N6LW00_BABMR</name>